<name>A0A371HGB0_MUCPR</name>
<evidence type="ECO:0000313" key="3">
    <source>
        <dbReference type="Proteomes" id="UP000257109"/>
    </source>
</evidence>
<evidence type="ECO:0000256" key="1">
    <source>
        <dbReference type="SAM" id="MobiDB-lite"/>
    </source>
</evidence>
<accession>A0A371HGB0</accession>
<protein>
    <recommendedName>
        <fullName evidence="4">Retrotransposon gag domain-containing protein</fullName>
    </recommendedName>
</protein>
<organism evidence="2 3">
    <name type="scientific">Mucuna pruriens</name>
    <name type="common">Velvet bean</name>
    <name type="synonym">Dolichos pruriens</name>
    <dbReference type="NCBI Taxonomy" id="157652"/>
    <lineage>
        <taxon>Eukaryota</taxon>
        <taxon>Viridiplantae</taxon>
        <taxon>Streptophyta</taxon>
        <taxon>Embryophyta</taxon>
        <taxon>Tracheophyta</taxon>
        <taxon>Spermatophyta</taxon>
        <taxon>Magnoliopsida</taxon>
        <taxon>eudicotyledons</taxon>
        <taxon>Gunneridae</taxon>
        <taxon>Pentapetalae</taxon>
        <taxon>rosids</taxon>
        <taxon>fabids</taxon>
        <taxon>Fabales</taxon>
        <taxon>Fabaceae</taxon>
        <taxon>Papilionoideae</taxon>
        <taxon>50 kb inversion clade</taxon>
        <taxon>NPAAA clade</taxon>
        <taxon>indigoferoid/millettioid clade</taxon>
        <taxon>Phaseoleae</taxon>
        <taxon>Mucuna</taxon>
    </lineage>
</organism>
<feature type="compositionally biased region" description="Polar residues" evidence="1">
    <location>
        <begin position="151"/>
        <end position="169"/>
    </location>
</feature>
<sequence>MFPQKLFPFSLTDKALEWSHHHLGRVHTEEPLDEAWKRFWEMLHSDLFTLNRINIDTACGGTIKKKHPNEAYAITKDMTSNTYHYSSSDRHVIRRLTEIHRVEIEVIMEKKLYTLIKQIEFIIQAQTQFLPSLLLLVSNIAPNLSWKSQHTGQAQNAYKSPPMQYQNHGQRQEEKRPSL</sequence>
<dbReference type="AlphaFoldDB" id="A0A371HGB0"/>
<dbReference type="Proteomes" id="UP000257109">
    <property type="component" value="Unassembled WGS sequence"/>
</dbReference>
<evidence type="ECO:0000313" key="2">
    <source>
        <dbReference type="EMBL" id="RDY01841.1"/>
    </source>
</evidence>
<keyword evidence="3" id="KW-1185">Reference proteome</keyword>
<dbReference type="EMBL" id="QJKJ01002669">
    <property type="protein sequence ID" value="RDY01841.1"/>
    <property type="molecule type" value="Genomic_DNA"/>
</dbReference>
<feature type="region of interest" description="Disordered" evidence="1">
    <location>
        <begin position="151"/>
        <end position="179"/>
    </location>
</feature>
<feature type="non-terminal residue" evidence="2">
    <location>
        <position position="1"/>
    </location>
</feature>
<reference evidence="2" key="1">
    <citation type="submission" date="2018-05" db="EMBL/GenBank/DDBJ databases">
        <title>Draft genome of Mucuna pruriens seed.</title>
        <authorList>
            <person name="Nnadi N.E."/>
            <person name="Vos R."/>
            <person name="Hasami M.H."/>
            <person name="Devisetty U.K."/>
            <person name="Aguiy J.C."/>
        </authorList>
    </citation>
    <scope>NUCLEOTIDE SEQUENCE [LARGE SCALE GENOMIC DNA]</scope>
    <source>
        <strain evidence="2">JCA_2017</strain>
    </source>
</reference>
<comment type="caution">
    <text evidence="2">The sequence shown here is derived from an EMBL/GenBank/DDBJ whole genome shotgun (WGS) entry which is preliminary data.</text>
</comment>
<gene>
    <name evidence="2" type="ORF">CR513_14783</name>
</gene>
<evidence type="ECO:0008006" key="4">
    <source>
        <dbReference type="Google" id="ProtNLM"/>
    </source>
</evidence>
<feature type="compositionally biased region" description="Basic and acidic residues" evidence="1">
    <location>
        <begin position="170"/>
        <end position="179"/>
    </location>
</feature>
<proteinExistence type="predicted"/>
<dbReference type="OrthoDB" id="1740797at2759"/>